<reference evidence="6 7" key="1">
    <citation type="submission" date="2024-10" db="EMBL/GenBank/DDBJ databases">
        <authorList>
            <person name="Ratan Roy A."/>
            <person name="Morales Sandoval P.H."/>
            <person name="De Los Santos Villalobos S."/>
            <person name="Chakraborty S."/>
            <person name="Mukherjee J."/>
        </authorList>
    </citation>
    <scope>NUCLEOTIDE SEQUENCE [LARGE SCALE GENOMIC DNA]</scope>
    <source>
        <strain evidence="6 7">S1</strain>
    </source>
</reference>
<feature type="domain" description="Rieske" evidence="5">
    <location>
        <begin position="25"/>
        <end position="129"/>
    </location>
</feature>
<evidence type="ECO:0000313" key="7">
    <source>
        <dbReference type="Proteomes" id="UP001600165"/>
    </source>
</evidence>
<evidence type="ECO:0000256" key="1">
    <source>
        <dbReference type="ARBA" id="ARBA00022714"/>
    </source>
</evidence>
<keyword evidence="3" id="KW-0408">Iron</keyword>
<dbReference type="InterPro" id="IPR017941">
    <property type="entry name" value="Rieske_2Fe-2S"/>
</dbReference>
<dbReference type="Gene3D" id="2.20.25.680">
    <property type="match status" value="1"/>
</dbReference>
<evidence type="ECO:0000256" key="2">
    <source>
        <dbReference type="ARBA" id="ARBA00022723"/>
    </source>
</evidence>
<evidence type="ECO:0000259" key="5">
    <source>
        <dbReference type="PROSITE" id="PS51296"/>
    </source>
</evidence>
<dbReference type="InterPro" id="IPR050584">
    <property type="entry name" value="Cholesterol_7-desaturase"/>
</dbReference>
<dbReference type="PANTHER" id="PTHR21266">
    <property type="entry name" value="IRON-SULFUR DOMAIN CONTAINING PROTEIN"/>
    <property type="match status" value="1"/>
</dbReference>
<evidence type="ECO:0000256" key="4">
    <source>
        <dbReference type="ARBA" id="ARBA00023014"/>
    </source>
</evidence>
<sequence length="374" mass="42818">MESAVLKGQSIYRRVRETGINPNYWYPVSWAAQLKPGEIIPVSVWQQNIAIYRDHAGQVFALEDACPHKGVELHKGEVHGSHLTCPYHGWEFKGSGECVHIPYFPRDQKLPCAQARSYPIQEKYGILWVFPGDPALADQHPLPQIPEYDAKEWFMVRIPGEFQAHFSICNENTMDVFHGFLHKELQGWFDPILLGLKQTEADVYADYQVSYQGVLTKLMGLGKTGNGVTTRTVSIHYQYPHYHSSLEGVSSLYLMRLPIGPTLTRSFSMLFLKLPLPSWLLQGKLGKLLEKGVLHQIFLKFLHQDVEMMESEQRNYTANPQRNYVEVNPAIIALQRVIIGQYEKFMQQSDRSLNPPTAVASDRNFELVQDSKCR</sequence>
<gene>
    <name evidence="6" type="ORF">ACFVKH_09870</name>
</gene>
<dbReference type="Gene3D" id="2.20.25.10">
    <property type="match status" value="1"/>
</dbReference>
<dbReference type="SUPFAM" id="SSF50022">
    <property type="entry name" value="ISP domain"/>
    <property type="match status" value="1"/>
</dbReference>
<keyword evidence="1" id="KW-0001">2Fe-2S</keyword>
<dbReference type="PROSITE" id="PS51296">
    <property type="entry name" value="RIESKE"/>
    <property type="match status" value="1"/>
</dbReference>
<keyword evidence="4" id="KW-0411">Iron-sulfur</keyword>
<keyword evidence="2" id="KW-0479">Metal-binding</keyword>
<dbReference type="EMBL" id="JBHZOL010000068">
    <property type="protein sequence ID" value="MFE4106584.1"/>
    <property type="molecule type" value="Genomic_DNA"/>
</dbReference>
<dbReference type="Proteomes" id="UP001600165">
    <property type="component" value="Unassembled WGS sequence"/>
</dbReference>
<dbReference type="SUPFAM" id="SSF55961">
    <property type="entry name" value="Bet v1-like"/>
    <property type="match status" value="1"/>
</dbReference>
<proteinExistence type="predicted"/>
<name>A0ABW6IGW0_9CYAN</name>
<dbReference type="PANTHER" id="PTHR21266:SF57">
    <property type="entry name" value="3-CHLOROBENZOATE-3,4-DIOXYGENASE"/>
    <property type="match status" value="1"/>
</dbReference>
<evidence type="ECO:0000313" key="6">
    <source>
        <dbReference type="EMBL" id="MFE4106584.1"/>
    </source>
</evidence>
<protein>
    <submittedName>
        <fullName evidence="6">Rieske 2Fe-2S domain-containing protein</fullName>
    </submittedName>
</protein>
<dbReference type="RefSeq" id="WP_377964487.1">
    <property type="nucleotide sequence ID" value="NZ_JBHZOL010000068.1"/>
</dbReference>
<dbReference type="Pfam" id="PF00355">
    <property type="entry name" value="Rieske"/>
    <property type="match status" value="1"/>
</dbReference>
<dbReference type="InterPro" id="IPR036922">
    <property type="entry name" value="Rieske_2Fe-2S_sf"/>
</dbReference>
<accession>A0ABW6IGW0</accession>
<dbReference type="Gene3D" id="3.90.380.10">
    <property type="entry name" value="Naphthalene 1,2-dioxygenase Alpha Subunit, Chain A, domain 1"/>
    <property type="match status" value="1"/>
</dbReference>
<comment type="caution">
    <text evidence="6">The sequence shown here is derived from an EMBL/GenBank/DDBJ whole genome shotgun (WGS) entry which is preliminary data.</text>
</comment>
<keyword evidence="7" id="KW-1185">Reference proteome</keyword>
<evidence type="ECO:0000256" key="3">
    <source>
        <dbReference type="ARBA" id="ARBA00023004"/>
    </source>
</evidence>
<organism evidence="6 7">
    <name type="scientific">Almyronema epifaneia S1</name>
    <dbReference type="NCBI Taxonomy" id="2991925"/>
    <lineage>
        <taxon>Bacteria</taxon>
        <taxon>Bacillati</taxon>
        <taxon>Cyanobacteriota</taxon>
        <taxon>Cyanophyceae</taxon>
        <taxon>Nodosilineales</taxon>
        <taxon>Nodosilineaceae</taxon>
        <taxon>Almyronema</taxon>
        <taxon>Almyronema epifaneia</taxon>
    </lineage>
</organism>
<dbReference type="CDD" id="cd03469">
    <property type="entry name" value="Rieske_RO_Alpha_N"/>
    <property type="match status" value="1"/>
</dbReference>